<organism evidence="1 2">
    <name type="scientific">Candidatus Methanogaster sp</name>
    <dbReference type="NCBI Taxonomy" id="3386292"/>
    <lineage>
        <taxon>Archaea</taxon>
        <taxon>Methanobacteriati</taxon>
        <taxon>Methanobacteriota</taxon>
        <taxon>Stenosarchaea group</taxon>
        <taxon>Methanomicrobia</taxon>
        <taxon>Methanosarcinales</taxon>
        <taxon>ANME-2 cluster</taxon>
        <taxon>Candidatus Methanogasteraceae</taxon>
        <taxon>Candidatus Methanogaster</taxon>
    </lineage>
</organism>
<dbReference type="Proteomes" id="UP000248329">
    <property type="component" value="Unassembled WGS sequence"/>
</dbReference>
<evidence type="ECO:0000313" key="2">
    <source>
        <dbReference type="Proteomes" id="UP000248329"/>
    </source>
</evidence>
<reference evidence="1" key="1">
    <citation type="submission" date="2018-01" db="EMBL/GenBank/DDBJ databases">
        <authorList>
            <person name="Krukenberg V."/>
        </authorList>
    </citation>
    <scope>NUCLEOTIDE SEQUENCE</scope>
    <source>
        <strain evidence="1">E20ANME2</strain>
    </source>
</reference>
<proteinExistence type="predicted"/>
<gene>
    <name evidence="1" type="ORF">C4B59_16835</name>
</gene>
<protein>
    <submittedName>
        <fullName evidence="1">Uncharacterized protein</fullName>
    </submittedName>
</protein>
<evidence type="ECO:0000313" key="1">
    <source>
        <dbReference type="EMBL" id="PXF56482.1"/>
    </source>
</evidence>
<dbReference type="EMBL" id="PQXF01000102">
    <property type="protein sequence ID" value="PXF56482.1"/>
    <property type="molecule type" value="Genomic_DNA"/>
</dbReference>
<accession>A0AC61KXX2</accession>
<sequence>MKTVIQTHKEGKYFVATDLVTNVADQGFTEGEAIRNLKKGLEEHYQILMELSQKNHKISFLDIEVERYVQTSSSVI</sequence>
<name>A0AC61KXX2_9EURY</name>
<comment type="caution">
    <text evidence="1">The sequence shown here is derived from an EMBL/GenBank/DDBJ whole genome shotgun (WGS) entry which is preliminary data.</text>
</comment>